<dbReference type="InterPro" id="IPR053504">
    <property type="entry name" value="GGPP_synthase"/>
</dbReference>
<evidence type="ECO:0000256" key="3">
    <source>
        <dbReference type="ARBA" id="ARBA00022679"/>
    </source>
</evidence>
<comment type="similarity">
    <text evidence="2 6">Belongs to the FPP/GGPP synthase family.</text>
</comment>
<keyword evidence="5" id="KW-0460">Magnesium</keyword>
<name>A0A2T9X2A8_9CREN</name>
<dbReference type="PROSITE" id="PS00723">
    <property type="entry name" value="POLYPRENYL_SYNTHASE_1"/>
    <property type="match status" value="1"/>
</dbReference>
<dbReference type="Proteomes" id="UP000245638">
    <property type="component" value="Unassembled WGS sequence"/>
</dbReference>
<dbReference type="GO" id="GO:0008299">
    <property type="term" value="P:isoprenoid biosynthetic process"/>
    <property type="evidence" value="ECO:0007669"/>
    <property type="project" value="InterPro"/>
</dbReference>
<comment type="cofactor">
    <cofactor evidence="1">
        <name>Mg(2+)</name>
        <dbReference type="ChEBI" id="CHEBI:18420"/>
    </cofactor>
</comment>
<evidence type="ECO:0000313" key="7">
    <source>
        <dbReference type="EMBL" id="PVU74181.1"/>
    </source>
</evidence>
<evidence type="ECO:0000256" key="2">
    <source>
        <dbReference type="ARBA" id="ARBA00006706"/>
    </source>
</evidence>
<dbReference type="Gene3D" id="1.10.600.10">
    <property type="entry name" value="Farnesyl Diphosphate Synthase"/>
    <property type="match status" value="1"/>
</dbReference>
<dbReference type="PANTHER" id="PTHR12001:SF85">
    <property type="entry name" value="SHORT CHAIN ISOPRENYL DIPHOSPHATE SYNTHASE"/>
    <property type="match status" value="1"/>
</dbReference>
<dbReference type="PANTHER" id="PTHR12001">
    <property type="entry name" value="GERANYLGERANYL PYROPHOSPHATE SYNTHASE"/>
    <property type="match status" value="1"/>
</dbReference>
<dbReference type="GO" id="GO:0046872">
    <property type="term" value="F:metal ion binding"/>
    <property type="evidence" value="ECO:0007669"/>
    <property type="project" value="UniProtKB-KW"/>
</dbReference>
<dbReference type="CDD" id="cd00685">
    <property type="entry name" value="Trans_IPPS_HT"/>
    <property type="match status" value="1"/>
</dbReference>
<evidence type="ECO:0000256" key="1">
    <source>
        <dbReference type="ARBA" id="ARBA00001946"/>
    </source>
</evidence>
<proteinExistence type="inferred from homology"/>
<dbReference type="EMBL" id="QEFD01000232">
    <property type="protein sequence ID" value="PVU74181.1"/>
    <property type="molecule type" value="Genomic_DNA"/>
</dbReference>
<sequence length="326" mass="36508">MELDKYFDEIIKNVNEEIEKYIKGKPKELYDASIYLLKAGGKRLRPLITVASSDLFSGDRKRAYKAAAAVEILHNFTLIHDDIMDEDTLRRGMPTVHVKWGVPMAILAGDLLHAKAFEVLSEALEGLDSKRFYMGLSEFSKSVIIIAEGQAMDMEFENRQDVTEEEYLEMIKKKTAQLFSCSAFLGGLVSGAEDKDLELLKEFGLNLGIAFQIIDDILGLTADEKELGKPVYSDIREGKKTILVIKALSLASEAERKIIIEGLGSKDQEKIIKAAEVVKSLSLNYAYEVAEEYYQKSMKALSAIGDNNIAGKALKYLAEFTIKRRK</sequence>
<keyword evidence="3 6" id="KW-0808">Transferase</keyword>
<evidence type="ECO:0000256" key="4">
    <source>
        <dbReference type="ARBA" id="ARBA00022723"/>
    </source>
</evidence>
<dbReference type="SFLD" id="SFLDS00005">
    <property type="entry name" value="Isoprenoid_Synthase_Type_I"/>
    <property type="match status" value="1"/>
</dbReference>
<dbReference type="AlphaFoldDB" id="A0A2T9X2A8"/>
<evidence type="ECO:0000256" key="6">
    <source>
        <dbReference type="RuleBase" id="RU004466"/>
    </source>
</evidence>
<gene>
    <name evidence="7" type="ORF">DDW13_08440</name>
</gene>
<evidence type="ECO:0000256" key="5">
    <source>
        <dbReference type="ARBA" id="ARBA00022842"/>
    </source>
</evidence>
<dbReference type="InterPro" id="IPR008949">
    <property type="entry name" value="Isoprenoid_synthase_dom_sf"/>
</dbReference>
<dbReference type="InterPro" id="IPR033749">
    <property type="entry name" value="Polyprenyl_synt_CS"/>
</dbReference>
<dbReference type="Pfam" id="PF00348">
    <property type="entry name" value="polyprenyl_synt"/>
    <property type="match status" value="1"/>
</dbReference>
<dbReference type="SFLD" id="SFLDG01017">
    <property type="entry name" value="Polyprenyl_Transferase_Like"/>
    <property type="match status" value="1"/>
</dbReference>
<dbReference type="InterPro" id="IPR000092">
    <property type="entry name" value="Polyprenyl_synt"/>
</dbReference>
<accession>A0A2T9X2A8</accession>
<comment type="caution">
    <text evidence="7">The sequence shown here is derived from an EMBL/GenBank/DDBJ whole genome shotgun (WGS) entry which is preliminary data.</text>
</comment>
<dbReference type="PROSITE" id="PS00444">
    <property type="entry name" value="POLYPRENYL_SYNTHASE_2"/>
    <property type="match status" value="1"/>
</dbReference>
<keyword evidence="4" id="KW-0479">Metal-binding</keyword>
<organism evidence="7 8">
    <name type="scientific">Acidianus hospitalis</name>
    <dbReference type="NCBI Taxonomy" id="563177"/>
    <lineage>
        <taxon>Archaea</taxon>
        <taxon>Thermoproteota</taxon>
        <taxon>Thermoprotei</taxon>
        <taxon>Sulfolobales</taxon>
        <taxon>Sulfolobaceae</taxon>
        <taxon>Acidianus</taxon>
    </lineage>
</organism>
<reference evidence="7 8" key="1">
    <citation type="journal article" date="2015" name="Appl. Environ. Microbiol.">
        <title>Nanoarchaeota, Their Sulfolobales Host, and Nanoarchaeota Virus Distribution across Yellowstone National Park Hot Springs.</title>
        <authorList>
            <person name="Munson-McGee J.H."/>
            <person name="Field E.K."/>
            <person name="Bateson M."/>
            <person name="Rooney C."/>
            <person name="Stepanauskas R."/>
            <person name="Young M.J."/>
        </authorList>
    </citation>
    <scope>NUCLEOTIDE SEQUENCE [LARGE SCALE GENOMIC DNA]</scope>
    <source>
        <strain evidence="7">SCGC AC-742_N10</strain>
    </source>
</reference>
<evidence type="ECO:0000313" key="8">
    <source>
        <dbReference type="Proteomes" id="UP000245638"/>
    </source>
</evidence>
<dbReference type="SUPFAM" id="SSF48576">
    <property type="entry name" value="Terpenoid synthases"/>
    <property type="match status" value="1"/>
</dbReference>
<dbReference type="NCBIfam" id="NF041003">
    <property type="entry name" value="GGPP_syn"/>
    <property type="match status" value="1"/>
</dbReference>
<protein>
    <submittedName>
        <fullName evidence="7">Geranylgeranyl pyrophosphate synthase</fullName>
    </submittedName>
</protein>
<dbReference type="GO" id="GO:0004659">
    <property type="term" value="F:prenyltransferase activity"/>
    <property type="evidence" value="ECO:0007669"/>
    <property type="project" value="InterPro"/>
</dbReference>